<evidence type="ECO:0000313" key="3">
    <source>
        <dbReference type="Proteomes" id="UP001237642"/>
    </source>
</evidence>
<keyword evidence="1" id="KW-1133">Transmembrane helix</keyword>
<proteinExistence type="predicted"/>
<reference evidence="2" key="1">
    <citation type="submission" date="2023-02" db="EMBL/GenBank/DDBJ databases">
        <title>Genome of toxic invasive species Heracleum sosnowskyi carries increased number of genes despite the absence of recent whole-genome duplications.</title>
        <authorList>
            <person name="Schelkunov M."/>
            <person name="Shtratnikova V."/>
            <person name="Makarenko M."/>
            <person name="Klepikova A."/>
            <person name="Omelchenko D."/>
            <person name="Novikova G."/>
            <person name="Obukhova E."/>
            <person name="Bogdanov V."/>
            <person name="Penin A."/>
            <person name="Logacheva M."/>
        </authorList>
    </citation>
    <scope>NUCLEOTIDE SEQUENCE</scope>
    <source>
        <strain evidence="2">Hsosn_3</strain>
        <tissue evidence="2">Leaf</tissue>
    </source>
</reference>
<reference evidence="2" key="2">
    <citation type="submission" date="2023-05" db="EMBL/GenBank/DDBJ databases">
        <authorList>
            <person name="Schelkunov M.I."/>
        </authorList>
    </citation>
    <scope>NUCLEOTIDE SEQUENCE</scope>
    <source>
        <strain evidence="2">Hsosn_3</strain>
        <tissue evidence="2">Leaf</tissue>
    </source>
</reference>
<protein>
    <submittedName>
        <fullName evidence="2">Uncharacterized protein</fullName>
    </submittedName>
</protein>
<organism evidence="2 3">
    <name type="scientific">Heracleum sosnowskyi</name>
    <dbReference type="NCBI Taxonomy" id="360622"/>
    <lineage>
        <taxon>Eukaryota</taxon>
        <taxon>Viridiplantae</taxon>
        <taxon>Streptophyta</taxon>
        <taxon>Embryophyta</taxon>
        <taxon>Tracheophyta</taxon>
        <taxon>Spermatophyta</taxon>
        <taxon>Magnoliopsida</taxon>
        <taxon>eudicotyledons</taxon>
        <taxon>Gunneridae</taxon>
        <taxon>Pentapetalae</taxon>
        <taxon>asterids</taxon>
        <taxon>campanulids</taxon>
        <taxon>Apiales</taxon>
        <taxon>Apiaceae</taxon>
        <taxon>Apioideae</taxon>
        <taxon>apioid superclade</taxon>
        <taxon>Tordylieae</taxon>
        <taxon>Tordyliinae</taxon>
        <taxon>Heracleum</taxon>
    </lineage>
</organism>
<comment type="caution">
    <text evidence="2">The sequence shown here is derived from an EMBL/GenBank/DDBJ whole genome shotgun (WGS) entry which is preliminary data.</text>
</comment>
<dbReference type="Proteomes" id="UP001237642">
    <property type="component" value="Unassembled WGS sequence"/>
</dbReference>
<name>A0AAD8GSC7_9APIA</name>
<sequence>MTITQKLVTFPPVAYDASATLVCGVRFLLYLLFFEKSYFSGTKRKFPLMIGSNLSTGIDNLGQIGDSLGYPMKTTNLFVSLVSIWNYFGRIFACRKVKGKVLLKSEADLGASSRKPFSSPGVHQVRRFVVGGPKLMMQWSLLKFQNMRCDLNLATSSAQVNESAGASGVVHSSDNNPPTSSGQVTWLLSIYEGR</sequence>
<gene>
    <name evidence="2" type="ORF">POM88_053009</name>
</gene>
<evidence type="ECO:0000256" key="1">
    <source>
        <dbReference type="SAM" id="Phobius"/>
    </source>
</evidence>
<keyword evidence="3" id="KW-1185">Reference proteome</keyword>
<keyword evidence="1" id="KW-0812">Transmembrane</keyword>
<accession>A0AAD8GSC7</accession>
<dbReference type="EMBL" id="JAUIZM010000014">
    <property type="protein sequence ID" value="KAK1353171.1"/>
    <property type="molecule type" value="Genomic_DNA"/>
</dbReference>
<feature type="transmembrane region" description="Helical" evidence="1">
    <location>
        <begin position="12"/>
        <end position="34"/>
    </location>
</feature>
<dbReference type="AlphaFoldDB" id="A0AAD8GSC7"/>
<evidence type="ECO:0000313" key="2">
    <source>
        <dbReference type="EMBL" id="KAK1353171.1"/>
    </source>
</evidence>
<keyword evidence="1" id="KW-0472">Membrane</keyword>